<gene>
    <name evidence="1" type="ORF">BpHYR1_034118</name>
</gene>
<sequence length="509" mass="58570">MGKTNERLSKKCPKCNQVRFKDLPRNRYFELSSNESVEIANLFKSNVILSKKDLICNNCYNKAFNLFKIQTKISNESVSSTVVPDRLLVETSSPCFLNTQETIIEDIQENEFSAGIKDKIPDEVKICSKEENTESEESQFIYINLPKSFSSHKNCVICRNNCTKLHLIQSEARIQALLSKNIFIPRGSRTCQSHLNEAGLFKNDHLDLIKISKYESKINRVSANDLIQTLIEASKKKSLFYEFSDPSKIDNDTCKNTTGFNKEEFNIICSYLDEMKDSQVRTKSQALAIYLFWLKTGMTQRVIKAHFRLNERVDVSRYCEQVRMSLLAKFVPDFLGPDVMERSEWVKQNTEIAKELYGLKDDNLLNKVNELEKCVNCLKLSYSAEFVNLVEKNLLNDFPRLSYDFILENITFGSYQLKQSLGYLAEHLDKNGKLIIKINKQTSLNFKPDTKVLMGRIQSRHSGAITYKVFVSYIVNECLENQIPINGCLSLQMVVELSIVLVLILERKS</sequence>
<accession>A0A3M7REZ9</accession>
<protein>
    <submittedName>
        <fullName evidence="1">Vacuolar sorting-associated 13C</fullName>
    </submittedName>
</protein>
<evidence type="ECO:0000313" key="2">
    <source>
        <dbReference type="Proteomes" id="UP000276133"/>
    </source>
</evidence>
<reference evidence="1 2" key="1">
    <citation type="journal article" date="2018" name="Sci. Rep.">
        <title>Genomic signatures of local adaptation to the degree of environmental predictability in rotifers.</title>
        <authorList>
            <person name="Franch-Gras L."/>
            <person name="Hahn C."/>
            <person name="Garcia-Roger E.M."/>
            <person name="Carmona M.J."/>
            <person name="Serra M."/>
            <person name="Gomez A."/>
        </authorList>
    </citation>
    <scope>NUCLEOTIDE SEQUENCE [LARGE SCALE GENOMIC DNA]</scope>
    <source>
        <strain evidence="1">HYR1</strain>
    </source>
</reference>
<organism evidence="1 2">
    <name type="scientific">Brachionus plicatilis</name>
    <name type="common">Marine rotifer</name>
    <name type="synonym">Brachionus muelleri</name>
    <dbReference type="NCBI Taxonomy" id="10195"/>
    <lineage>
        <taxon>Eukaryota</taxon>
        <taxon>Metazoa</taxon>
        <taxon>Spiralia</taxon>
        <taxon>Gnathifera</taxon>
        <taxon>Rotifera</taxon>
        <taxon>Eurotatoria</taxon>
        <taxon>Monogononta</taxon>
        <taxon>Pseudotrocha</taxon>
        <taxon>Ploima</taxon>
        <taxon>Brachionidae</taxon>
        <taxon>Brachionus</taxon>
    </lineage>
</organism>
<proteinExistence type="predicted"/>
<dbReference type="Proteomes" id="UP000276133">
    <property type="component" value="Unassembled WGS sequence"/>
</dbReference>
<comment type="caution">
    <text evidence="1">The sequence shown here is derived from an EMBL/GenBank/DDBJ whole genome shotgun (WGS) entry which is preliminary data.</text>
</comment>
<dbReference type="AlphaFoldDB" id="A0A3M7REZ9"/>
<keyword evidence="2" id="KW-1185">Reference proteome</keyword>
<name>A0A3M7REZ9_BRAPC</name>
<dbReference type="OrthoDB" id="7446692at2759"/>
<dbReference type="EMBL" id="REGN01003542">
    <property type="protein sequence ID" value="RNA22087.1"/>
    <property type="molecule type" value="Genomic_DNA"/>
</dbReference>
<evidence type="ECO:0000313" key="1">
    <source>
        <dbReference type="EMBL" id="RNA22087.1"/>
    </source>
</evidence>